<accession>A0AAP0IAT8</accession>
<organism evidence="1 2">
    <name type="scientific">Stephania cephalantha</name>
    <dbReference type="NCBI Taxonomy" id="152367"/>
    <lineage>
        <taxon>Eukaryota</taxon>
        <taxon>Viridiplantae</taxon>
        <taxon>Streptophyta</taxon>
        <taxon>Embryophyta</taxon>
        <taxon>Tracheophyta</taxon>
        <taxon>Spermatophyta</taxon>
        <taxon>Magnoliopsida</taxon>
        <taxon>Ranunculales</taxon>
        <taxon>Menispermaceae</taxon>
        <taxon>Menispermoideae</taxon>
        <taxon>Cissampelideae</taxon>
        <taxon>Stephania</taxon>
    </lineage>
</organism>
<dbReference type="EMBL" id="JBBNAG010000008">
    <property type="protein sequence ID" value="KAK9111944.1"/>
    <property type="molecule type" value="Genomic_DNA"/>
</dbReference>
<sequence length="189" mass="20797">MTLNAVNAFTLTLDIGVNGSECPEHIIVHMAELRLLLSLLRRWWSRLVLVYLMTTIITMWEEETVVEVVSLIEVSGRINRVGRLISLIGLAVGDVFLADPSSLLTNVVILHGLESGKVDGGDDVGVRKMTPGFGCGVHVPNDDVGLVDTYLTHQCPIDVHVKKSDAVLTTAGRENDLVQDFVEKVRHKF</sequence>
<keyword evidence="2" id="KW-1185">Reference proteome</keyword>
<evidence type="ECO:0000313" key="1">
    <source>
        <dbReference type="EMBL" id="KAK9111944.1"/>
    </source>
</evidence>
<dbReference type="AlphaFoldDB" id="A0AAP0IAT8"/>
<name>A0AAP0IAT8_9MAGN</name>
<protein>
    <submittedName>
        <fullName evidence="1">Uncharacterized protein</fullName>
    </submittedName>
</protein>
<comment type="caution">
    <text evidence="1">The sequence shown here is derived from an EMBL/GenBank/DDBJ whole genome shotgun (WGS) entry which is preliminary data.</text>
</comment>
<evidence type="ECO:0000313" key="2">
    <source>
        <dbReference type="Proteomes" id="UP001419268"/>
    </source>
</evidence>
<proteinExistence type="predicted"/>
<dbReference type="Proteomes" id="UP001419268">
    <property type="component" value="Unassembled WGS sequence"/>
</dbReference>
<gene>
    <name evidence="1" type="ORF">Scep_019463</name>
</gene>
<reference evidence="1 2" key="1">
    <citation type="submission" date="2024-01" db="EMBL/GenBank/DDBJ databases">
        <title>Genome assemblies of Stephania.</title>
        <authorList>
            <person name="Yang L."/>
        </authorList>
    </citation>
    <scope>NUCLEOTIDE SEQUENCE [LARGE SCALE GENOMIC DNA]</scope>
    <source>
        <strain evidence="1">JXDWG</strain>
        <tissue evidence="1">Leaf</tissue>
    </source>
</reference>